<comment type="caution">
    <text evidence="2">The sequence shown here is derived from an EMBL/GenBank/DDBJ whole genome shotgun (WGS) entry which is preliminary data.</text>
</comment>
<proteinExistence type="predicted"/>
<dbReference type="InterPro" id="IPR024344">
    <property type="entry name" value="MDMPI_metal-binding"/>
</dbReference>
<dbReference type="InterPro" id="IPR034660">
    <property type="entry name" value="DinB/YfiT-like"/>
</dbReference>
<accession>A0A8J3Z924</accession>
<dbReference type="NCBIfam" id="TIGR03083">
    <property type="entry name" value="maleylpyruvate isomerase family mycothiol-dependent enzyme"/>
    <property type="match status" value="1"/>
</dbReference>
<keyword evidence="3" id="KW-1185">Reference proteome</keyword>
<dbReference type="EMBL" id="BOPG01000037">
    <property type="protein sequence ID" value="GIJ58627.1"/>
    <property type="molecule type" value="Genomic_DNA"/>
</dbReference>
<dbReference type="InterPro" id="IPR017517">
    <property type="entry name" value="Maleyloyr_isom"/>
</dbReference>
<dbReference type="AlphaFoldDB" id="A0A8J3Z924"/>
<evidence type="ECO:0000259" key="1">
    <source>
        <dbReference type="Pfam" id="PF11716"/>
    </source>
</evidence>
<gene>
    <name evidence="2" type="ORF">Vau01_061430</name>
</gene>
<dbReference type="RefSeq" id="WP_203999658.1">
    <property type="nucleotide sequence ID" value="NZ_BOPG01000037.1"/>
</dbReference>
<evidence type="ECO:0000313" key="2">
    <source>
        <dbReference type="EMBL" id="GIJ58627.1"/>
    </source>
</evidence>
<sequence>MTLDDRLSTLDSLWAAWAAHGTSMTEEQWRLPTRLGDWDVRSLYAHHGSWPFMFSALVTRVRDVEPTHASAAALLRDFNKPDGVANTHRESTAARAREDAEKYDTAAMVGQFTTTGPRAIAAARSLGPVVVDYFGRAMLRLEEALSIGVMEATVHLLDLRRALGQEPDVPAAGLAHTAALLAEMAEPVDFIEAATGRSTVAVFPVLS</sequence>
<dbReference type="SUPFAM" id="SSF109854">
    <property type="entry name" value="DinB/YfiT-like putative metalloenzymes"/>
    <property type="match status" value="1"/>
</dbReference>
<reference evidence="2" key="1">
    <citation type="submission" date="2021-01" db="EMBL/GenBank/DDBJ databases">
        <title>Whole genome shotgun sequence of Virgisporangium aurantiacum NBRC 16421.</title>
        <authorList>
            <person name="Komaki H."/>
            <person name="Tamura T."/>
        </authorList>
    </citation>
    <scope>NUCLEOTIDE SEQUENCE</scope>
    <source>
        <strain evidence="2">NBRC 16421</strain>
    </source>
</reference>
<dbReference type="GO" id="GO:0046872">
    <property type="term" value="F:metal ion binding"/>
    <property type="evidence" value="ECO:0007669"/>
    <property type="project" value="InterPro"/>
</dbReference>
<dbReference type="Proteomes" id="UP000612585">
    <property type="component" value="Unassembled WGS sequence"/>
</dbReference>
<protein>
    <recommendedName>
        <fullName evidence="1">Mycothiol-dependent maleylpyruvate isomerase metal-binding domain-containing protein</fullName>
    </recommendedName>
</protein>
<dbReference type="Gene3D" id="1.20.120.450">
    <property type="entry name" value="dinb family like domain"/>
    <property type="match status" value="1"/>
</dbReference>
<organism evidence="2 3">
    <name type="scientific">Virgisporangium aurantiacum</name>
    <dbReference type="NCBI Taxonomy" id="175570"/>
    <lineage>
        <taxon>Bacteria</taxon>
        <taxon>Bacillati</taxon>
        <taxon>Actinomycetota</taxon>
        <taxon>Actinomycetes</taxon>
        <taxon>Micromonosporales</taxon>
        <taxon>Micromonosporaceae</taxon>
        <taxon>Virgisporangium</taxon>
    </lineage>
</organism>
<feature type="domain" description="Mycothiol-dependent maleylpyruvate isomerase metal-binding" evidence="1">
    <location>
        <begin position="11"/>
        <end position="160"/>
    </location>
</feature>
<evidence type="ECO:0000313" key="3">
    <source>
        <dbReference type="Proteomes" id="UP000612585"/>
    </source>
</evidence>
<name>A0A8J3Z924_9ACTN</name>
<dbReference type="Pfam" id="PF11716">
    <property type="entry name" value="MDMPI_N"/>
    <property type="match status" value="1"/>
</dbReference>